<evidence type="ECO:0000256" key="3">
    <source>
        <dbReference type="ARBA" id="ARBA00022553"/>
    </source>
</evidence>
<dbReference type="InterPro" id="IPR001242">
    <property type="entry name" value="Condensation_dom"/>
</dbReference>
<dbReference type="Gene3D" id="3.40.50.12780">
    <property type="entry name" value="N-terminal domain of ligase-like"/>
    <property type="match status" value="1"/>
</dbReference>
<protein>
    <submittedName>
        <fullName evidence="4">Non-ribosomal peptide synthetase</fullName>
    </submittedName>
</protein>
<organism evidence="4 5">
    <name type="scientific">Streptomyces clavuligerus</name>
    <dbReference type="NCBI Taxonomy" id="1901"/>
    <lineage>
        <taxon>Bacteria</taxon>
        <taxon>Bacillati</taxon>
        <taxon>Actinomycetota</taxon>
        <taxon>Actinomycetes</taxon>
        <taxon>Kitasatosporales</taxon>
        <taxon>Streptomycetaceae</taxon>
        <taxon>Streptomyces</taxon>
    </lineage>
</organism>
<evidence type="ECO:0000313" key="5">
    <source>
        <dbReference type="Proteomes" id="UP000002357"/>
    </source>
</evidence>
<sequence length="1295" mass="139482">MDTTSSEYAGRGFWEARAGLLAQALESTRGALPFGAAREPHRVRRAVPGPTVAQLAKVTGEEPVLMWTAVAAATALVLRRLGAGDLCALQTAAPLPGGLPVVARTGAGHTFRELLGQLRGAVGEACAHVGSLDAVPADLRADPALVRIGHTGDSGPERPGLSVTIGEGWIEASGDTVGAGLLEVIADSVVEVLGRGLRDPQRRITDIGILDERARETVLTTFNETRDIRGGTPFRELLLRAAAARPGDVAVHDAAEEITYAELVRCATAIGARLRGLGAGPDTVVALSAPRDARFVVAAVGVLFSGAAYLPVERSLPADRRARMLEGAFAVISTDGSRLPEDTGPAYRLDLDELIGAARSSTVLPTERNVAELLGPAPDPHDLAYVIFTSGSTGAPKGAALEHHSFLNFLRVRAVDCALEPGEELPQTAPVSFDISVWQMFAPLAAGACVCVVDEDTVRDPAAVSRLIVDHGHRYIELVPSFIAVLLDQWTVDPELGKAVRGTLRGLISTGEVLGVDLARRWNETVPEVELFNAYGPAECTDDVVQGSVITDPGTLYAPIGRPLPNARIYILDVDLQPLPPGVVGEIFIGGANVGRGYFREPALTASVFLPDPYAVRPGQRMYRTGDLGRWRPDGVLECLGRADTQVKLRGRRVELGEISHALEAHPEVSMAAVELIRDGGVERLVAFAAGTADDRPDGDALVAHLAASLPSYMVPHRVLVLDELPSNQNGKVDHRALSALAAAHDTRDEPYLAPRDELERELCATWEELLGVAEVGVRDDFYALGGDSIMGIRVVQEAKRRGITLRPRLVLELRTVEAVAAAVRVARAADETRTAVPGPPAAVPGGTGRRAREPYPLTAAQADFFRREVPQPDYWNSSVLFTLPVPVPTADIERSVRHLARRHQVLSARFERTAGGIGQRWVDEPPPVTVFELTGLAGQEADRETHRLATRLHTSLDLSRGPVCRVGVFRRDDGLDQLVVVAHHALLDQYSWDVLAEDLSALLADGGHDRLPPAGTSFFDWARRLADEVRRDPGRWNAGHWLEDTWTTDVTLCSGDLGTQGDLRVITTRMNAEWTSRFLDPRAHRIPVHDRLVAALGHAVQAWLGRPGGRLLLQLGGHGREDLFTDLDITGTVGYFSTAYPVQLSLPGTRDCTAYAELVTEHLSRIPDKGMAFGLLRHGHPDAEIRRRLDSLPAPQVVFDFLGETRFVNVGDSLGQLGFLRAPTSLNSGEARPADLPREAPLDVRVSVDDGQLTTVFLFSRTALDESGVQGLAGHWESALRSGHGEKETENTDR</sequence>
<dbReference type="InterPro" id="IPR020806">
    <property type="entry name" value="PKS_PP-bd"/>
</dbReference>
<evidence type="ECO:0000313" key="4">
    <source>
        <dbReference type="EMBL" id="EFG03794.2"/>
    </source>
</evidence>
<dbReference type="GO" id="GO:0008610">
    <property type="term" value="P:lipid biosynthetic process"/>
    <property type="evidence" value="ECO:0007669"/>
    <property type="project" value="UniProtKB-ARBA"/>
</dbReference>
<dbReference type="eggNOG" id="COG1020">
    <property type="taxonomic scope" value="Bacteria"/>
</dbReference>
<dbReference type="InterPro" id="IPR000873">
    <property type="entry name" value="AMP-dep_synth/lig_dom"/>
</dbReference>
<dbReference type="NCBIfam" id="TIGR01733">
    <property type="entry name" value="AA-adenyl-dom"/>
    <property type="match status" value="1"/>
</dbReference>
<dbReference type="InterPro" id="IPR045851">
    <property type="entry name" value="AMP-bd_C_sf"/>
</dbReference>
<accession>B5GS02</accession>
<dbReference type="InterPro" id="IPR023213">
    <property type="entry name" value="CAT-like_dom_sf"/>
</dbReference>
<proteinExistence type="predicted"/>
<dbReference type="GO" id="GO:0003824">
    <property type="term" value="F:catalytic activity"/>
    <property type="evidence" value="ECO:0007669"/>
    <property type="project" value="InterPro"/>
</dbReference>
<dbReference type="GO" id="GO:0043041">
    <property type="term" value="P:amino acid activation for nonribosomal peptide biosynthetic process"/>
    <property type="evidence" value="ECO:0007669"/>
    <property type="project" value="TreeGrafter"/>
</dbReference>
<dbReference type="CDD" id="cd05930">
    <property type="entry name" value="A_NRPS"/>
    <property type="match status" value="1"/>
</dbReference>
<dbReference type="SUPFAM" id="SSF47336">
    <property type="entry name" value="ACP-like"/>
    <property type="match status" value="1"/>
</dbReference>
<keyword evidence="2" id="KW-0596">Phosphopantetheine</keyword>
<dbReference type="GO" id="GO:0005737">
    <property type="term" value="C:cytoplasm"/>
    <property type="evidence" value="ECO:0007669"/>
    <property type="project" value="TreeGrafter"/>
</dbReference>
<dbReference type="SMART" id="SM00823">
    <property type="entry name" value="PKS_PP"/>
    <property type="match status" value="1"/>
</dbReference>
<dbReference type="OrthoDB" id="2472181at2"/>
<dbReference type="PROSITE" id="PS00455">
    <property type="entry name" value="AMP_BINDING"/>
    <property type="match status" value="1"/>
</dbReference>
<dbReference type="SUPFAM" id="SSF52777">
    <property type="entry name" value="CoA-dependent acyltransferases"/>
    <property type="match status" value="2"/>
</dbReference>
<geneLocation type="plasmid" evidence="4 5">
    <name>pSCL4</name>
</geneLocation>
<dbReference type="PROSITE" id="PS00012">
    <property type="entry name" value="PHOSPHOPANTETHEINE"/>
    <property type="match status" value="1"/>
</dbReference>
<dbReference type="Gene3D" id="3.30.559.10">
    <property type="entry name" value="Chloramphenicol acetyltransferase-like domain"/>
    <property type="match status" value="1"/>
</dbReference>
<dbReference type="EMBL" id="CM000914">
    <property type="protein sequence ID" value="EFG03794.2"/>
    <property type="molecule type" value="Genomic_DNA"/>
</dbReference>
<dbReference type="InterPro" id="IPR036736">
    <property type="entry name" value="ACP-like_sf"/>
</dbReference>
<dbReference type="RefSeq" id="WP_003954582.1">
    <property type="nucleotide sequence ID" value="NZ_CM000914.1"/>
</dbReference>
<dbReference type="Pfam" id="PF00668">
    <property type="entry name" value="Condensation"/>
    <property type="match status" value="1"/>
</dbReference>
<dbReference type="InterPro" id="IPR020845">
    <property type="entry name" value="AMP-binding_CS"/>
</dbReference>
<dbReference type="PANTHER" id="PTHR45527">
    <property type="entry name" value="NONRIBOSOMAL PEPTIDE SYNTHETASE"/>
    <property type="match status" value="1"/>
</dbReference>
<comment type="cofactor">
    <cofactor evidence="1">
        <name>pantetheine 4'-phosphate</name>
        <dbReference type="ChEBI" id="CHEBI:47942"/>
    </cofactor>
</comment>
<dbReference type="Pfam" id="PF13193">
    <property type="entry name" value="AMP-binding_C"/>
    <property type="match status" value="1"/>
</dbReference>
<dbReference type="Proteomes" id="UP000002357">
    <property type="component" value="Plasmid pSCL4"/>
</dbReference>
<dbReference type="PANTHER" id="PTHR45527:SF1">
    <property type="entry name" value="FATTY ACID SYNTHASE"/>
    <property type="match status" value="1"/>
</dbReference>
<dbReference type="GO" id="GO:0044550">
    <property type="term" value="P:secondary metabolite biosynthetic process"/>
    <property type="evidence" value="ECO:0007669"/>
    <property type="project" value="TreeGrafter"/>
</dbReference>
<name>B5GS02_STRCL</name>
<keyword evidence="3" id="KW-0597">Phosphoprotein</keyword>
<dbReference type="Gene3D" id="3.30.559.30">
    <property type="entry name" value="Nonribosomal peptide synthetase, condensation domain"/>
    <property type="match status" value="2"/>
</dbReference>
<dbReference type="GO" id="GO:0017000">
    <property type="term" value="P:antibiotic biosynthetic process"/>
    <property type="evidence" value="ECO:0007669"/>
    <property type="project" value="UniProtKB-ARBA"/>
</dbReference>
<dbReference type="Pfam" id="PF00550">
    <property type="entry name" value="PP-binding"/>
    <property type="match status" value="1"/>
</dbReference>
<dbReference type="InterPro" id="IPR025110">
    <property type="entry name" value="AMP-bd_C"/>
</dbReference>
<dbReference type="InterPro" id="IPR009081">
    <property type="entry name" value="PP-bd_ACP"/>
</dbReference>
<reference evidence="4 5" key="1">
    <citation type="journal article" date="2010" name="Genome Biol. Evol.">
        <title>The sequence of a 1.8-mb bacterial linear plasmid reveals a rich evolutionary reservoir of secondary metabolic pathways.</title>
        <authorList>
            <person name="Medema M.H."/>
            <person name="Trefzer A."/>
            <person name="Kovalchuk A."/>
            <person name="van den Berg M."/>
            <person name="Mueller U."/>
            <person name="Heijne W."/>
            <person name="Wu L."/>
            <person name="Alam M.T."/>
            <person name="Ronning C.M."/>
            <person name="Nierman W.C."/>
            <person name="Bovenberg R.A.L."/>
            <person name="Breitling R."/>
            <person name="Takano E."/>
        </authorList>
    </citation>
    <scope>NUCLEOTIDE SEQUENCE [LARGE SCALE GENOMIC DNA]</scope>
    <source>
        <strain evidence="5">ATCC 27064 / DSM 738 / JCM 4710 / NBRC 13307 / NCIMB 12785 / NRRL 3585 / VKM Ac-602</strain>
        <plasmid evidence="4">pSCL4</plasmid>
    </source>
</reference>
<dbReference type="Pfam" id="PF00501">
    <property type="entry name" value="AMP-binding"/>
    <property type="match status" value="1"/>
</dbReference>
<dbReference type="GO" id="GO:0031177">
    <property type="term" value="F:phosphopantetheine binding"/>
    <property type="evidence" value="ECO:0007669"/>
    <property type="project" value="InterPro"/>
</dbReference>
<evidence type="ECO:0000256" key="2">
    <source>
        <dbReference type="ARBA" id="ARBA00022450"/>
    </source>
</evidence>
<dbReference type="InterPro" id="IPR042099">
    <property type="entry name" value="ANL_N_sf"/>
</dbReference>
<dbReference type="FunFam" id="2.30.38.10:FF:000001">
    <property type="entry name" value="Non-ribosomal peptide synthetase PvdI"/>
    <property type="match status" value="1"/>
</dbReference>
<dbReference type="Gene3D" id="3.30.300.30">
    <property type="match status" value="1"/>
</dbReference>
<keyword evidence="5" id="KW-1185">Reference proteome</keyword>
<gene>
    <name evidence="4" type="ORF">SCLAV_p0303</name>
</gene>
<dbReference type="PROSITE" id="PS50075">
    <property type="entry name" value="CARRIER"/>
    <property type="match status" value="1"/>
</dbReference>
<dbReference type="GeneID" id="93733494"/>
<dbReference type="SUPFAM" id="SSF56801">
    <property type="entry name" value="Acetyl-CoA synthetase-like"/>
    <property type="match status" value="1"/>
</dbReference>
<dbReference type="InterPro" id="IPR006162">
    <property type="entry name" value="Ppantetheine_attach_site"/>
</dbReference>
<evidence type="ECO:0000256" key="1">
    <source>
        <dbReference type="ARBA" id="ARBA00001957"/>
    </source>
</evidence>
<keyword evidence="4" id="KW-0614">Plasmid</keyword>
<dbReference type="Gene3D" id="1.10.1200.10">
    <property type="entry name" value="ACP-like"/>
    <property type="match status" value="1"/>
</dbReference>
<dbReference type="InterPro" id="IPR010071">
    <property type="entry name" value="AA_adenyl_dom"/>
</dbReference>